<dbReference type="Pfam" id="PF07542">
    <property type="entry name" value="ATP12"/>
    <property type="match status" value="1"/>
</dbReference>
<dbReference type="InterPro" id="IPR023335">
    <property type="entry name" value="ATP12_ortho_dom_sf"/>
</dbReference>
<evidence type="ECO:0000256" key="2">
    <source>
        <dbReference type="ARBA" id="ARBA00022946"/>
    </source>
</evidence>
<dbReference type="KEGG" id="acob:P0Y56_07455"/>
<keyword evidence="3" id="KW-0143">Chaperone</keyword>
<sequence>MKRFYKDVAAEPVDGGWRVTLDGRGIKTQNGAAQVVPNRALAEALAAEWASQGDEIDPARFIFRDLADYAIDIAAVEGADLLRFAETDTLCYRAEPGDPLHARQEQLWEPLLTALEARYGIAFERISGVLHRPQPPATLAALKAVLDALDPFTLAALHTMTSLAASLAVGLAGLEPGADPEALYAAANAEEDWQAEHWGWEWTAEEKRAAKLAEFKAAFEFARLARAE</sequence>
<dbReference type="PANTHER" id="PTHR21013:SF10">
    <property type="entry name" value="ATP SYNTHASE MITOCHONDRIAL F1 COMPLEX ASSEMBLY FACTOR 2"/>
    <property type="match status" value="1"/>
</dbReference>
<protein>
    <submittedName>
        <fullName evidence="4">Molecular chaperone</fullName>
    </submittedName>
</protein>
<evidence type="ECO:0000313" key="5">
    <source>
        <dbReference type="Proteomes" id="UP001218362"/>
    </source>
</evidence>
<keyword evidence="2" id="KW-0809">Transit peptide</keyword>
<evidence type="ECO:0000256" key="3">
    <source>
        <dbReference type="ARBA" id="ARBA00023186"/>
    </source>
</evidence>
<dbReference type="Gene3D" id="3.30.2180.10">
    <property type="entry name" value="ATP12-like"/>
    <property type="match status" value="1"/>
</dbReference>
<dbReference type="AlphaFoldDB" id="A0AAJ5X9L9"/>
<dbReference type="InterPro" id="IPR011419">
    <property type="entry name" value="ATP12_ATP_synth-F1-assembly"/>
</dbReference>
<dbReference type="InterPro" id="IPR042272">
    <property type="entry name" value="ATP12_ATP_synth-F1-assembly_N"/>
</dbReference>
<dbReference type="GO" id="GO:0043461">
    <property type="term" value="P:proton-transporting ATP synthase complex assembly"/>
    <property type="evidence" value="ECO:0007669"/>
    <property type="project" value="InterPro"/>
</dbReference>
<dbReference type="PANTHER" id="PTHR21013">
    <property type="entry name" value="ATP SYNTHASE MITOCHONDRIAL F1 COMPLEX ASSEMBLY FACTOR 2/ATP12 PROTEIN, MITOCHONDRIAL PRECURSOR"/>
    <property type="match status" value="1"/>
</dbReference>
<accession>A0AAJ5X9L9</accession>
<proteinExistence type="inferred from homology"/>
<organism evidence="4 5">
    <name type="scientific">Candidatus Andeanibacterium colombiense</name>
    <dbReference type="NCBI Taxonomy" id="3121345"/>
    <lineage>
        <taxon>Bacteria</taxon>
        <taxon>Pseudomonadati</taxon>
        <taxon>Pseudomonadota</taxon>
        <taxon>Alphaproteobacteria</taxon>
        <taxon>Sphingomonadales</taxon>
        <taxon>Sphingomonadaceae</taxon>
        <taxon>Candidatus Andeanibacterium</taxon>
    </lineage>
</organism>
<comment type="similarity">
    <text evidence="1">Belongs to the ATP12 family.</text>
</comment>
<reference evidence="4" key="1">
    <citation type="submission" date="2023-03" db="EMBL/GenBank/DDBJ databases">
        <title>Andean soil-derived lignocellulolytic bacterial consortium as a source of novel taxa and putative plastic-active enzymes.</title>
        <authorList>
            <person name="Diaz-Garcia L."/>
            <person name="Chuvochina M."/>
            <person name="Feuerriegel G."/>
            <person name="Bunk B."/>
            <person name="Sproer C."/>
            <person name="Streit W.R."/>
            <person name="Rodriguez L.M."/>
            <person name="Overmann J."/>
            <person name="Jimenez D.J."/>
        </authorList>
    </citation>
    <scope>NUCLEOTIDE SEQUENCE</scope>
    <source>
        <strain evidence="4">MAG 26</strain>
    </source>
</reference>
<name>A0AAJ5X9L9_9SPHN</name>
<evidence type="ECO:0000256" key="1">
    <source>
        <dbReference type="ARBA" id="ARBA00008231"/>
    </source>
</evidence>
<dbReference type="Gene3D" id="1.10.3580.10">
    <property type="entry name" value="ATP12 ATPase"/>
    <property type="match status" value="1"/>
</dbReference>
<dbReference type="EMBL" id="CP119316">
    <property type="protein sequence ID" value="WEK48123.1"/>
    <property type="molecule type" value="Genomic_DNA"/>
</dbReference>
<gene>
    <name evidence="4" type="ORF">P0Y56_07455</name>
</gene>
<dbReference type="Proteomes" id="UP001218362">
    <property type="component" value="Chromosome"/>
</dbReference>
<evidence type="ECO:0000313" key="4">
    <source>
        <dbReference type="EMBL" id="WEK48123.1"/>
    </source>
</evidence>
<dbReference type="SUPFAM" id="SSF160909">
    <property type="entry name" value="ATP12-like"/>
    <property type="match status" value="1"/>
</dbReference>